<dbReference type="SUPFAM" id="SSF81321">
    <property type="entry name" value="Family A G protein-coupled receptor-like"/>
    <property type="match status" value="1"/>
</dbReference>
<dbReference type="FunFam" id="1.20.1070.10:FF:000523">
    <property type="entry name" value="5-hydroxytryptamine receptor 2B"/>
    <property type="match status" value="1"/>
</dbReference>
<comment type="caution">
    <text evidence="13">The sequence shown here is derived from an EMBL/GenBank/DDBJ whole genome shotgun (WGS) entry which is preliminary data.</text>
</comment>
<keyword evidence="2" id="KW-1003">Cell membrane</keyword>
<reference evidence="13" key="1">
    <citation type="submission" date="2021-02" db="EMBL/GenBank/DDBJ databases">
        <authorList>
            <person name="Nowell W R."/>
        </authorList>
    </citation>
    <scope>NUCLEOTIDE SEQUENCE</scope>
</reference>
<comment type="similarity">
    <text evidence="10">Belongs to the G-protein coupled receptor 1 family.</text>
</comment>
<accession>A0A814BF77</accession>
<evidence type="ECO:0000256" key="11">
    <source>
        <dbReference type="SAM" id="Phobius"/>
    </source>
</evidence>
<evidence type="ECO:0000313" key="13">
    <source>
        <dbReference type="EMBL" id="CAF0927460.1"/>
    </source>
</evidence>
<dbReference type="PANTHER" id="PTHR24248:SF125">
    <property type="entry name" value="DOPAMINE D2-LIKE RECEPTOR"/>
    <property type="match status" value="1"/>
</dbReference>
<evidence type="ECO:0000256" key="8">
    <source>
        <dbReference type="ARBA" id="ARBA00023170"/>
    </source>
</evidence>
<dbReference type="GO" id="GO:0001591">
    <property type="term" value="F:dopamine neurotransmitter receptor activity, coupled via Gi/Go"/>
    <property type="evidence" value="ECO:0007669"/>
    <property type="project" value="TreeGrafter"/>
</dbReference>
<dbReference type="InterPro" id="IPR000276">
    <property type="entry name" value="GPCR_Rhodpsn"/>
</dbReference>
<name>A0A814BF77_ADIRI</name>
<comment type="subcellular location">
    <subcellularLocation>
        <location evidence="1">Cell membrane</location>
        <topology evidence="1">Multi-pass membrane protein</topology>
    </subcellularLocation>
</comment>
<evidence type="ECO:0000313" key="14">
    <source>
        <dbReference type="Proteomes" id="UP000663828"/>
    </source>
</evidence>
<evidence type="ECO:0000256" key="2">
    <source>
        <dbReference type="ARBA" id="ARBA00022475"/>
    </source>
</evidence>
<keyword evidence="3 10" id="KW-0812">Transmembrane</keyword>
<evidence type="ECO:0000256" key="4">
    <source>
        <dbReference type="ARBA" id="ARBA00022989"/>
    </source>
</evidence>
<dbReference type="PRINTS" id="PR00237">
    <property type="entry name" value="GPCRRHODOPSN"/>
</dbReference>
<dbReference type="GO" id="GO:0004930">
    <property type="term" value="F:G protein-coupled receptor activity"/>
    <property type="evidence" value="ECO:0007669"/>
    <property type="project" value="UniProtKB-KW"/>
</dbReference>
<feature type="transmembrane region" description="Helical" evidence="11">
    <location>
        <begin position="146"/>
        <end position="168"/>
    </location>
</feature>
<evidence type="ECO:0000256" key="3">
    <source>
        <dbReference type="ARBA" id="ARBA00022692"/>
    </source>
</evidence>
<dbReference type="GO" id="GO:0045202">
    <property type="term" value="C:synapse"/>
    <property type="evidence" value="ECO:0007669"/>
    <property type="project" value="GOC"/>
</dbReference>
<feature type="transmembrane region" description="Helical" evidence="11">
    <location>
        <begin position="31"/>
        <end position="54"/>
    </location>
</feature>
<dbReference type="Proteomes" id="UP000663828">
    <property type="component" value="Unassembled WGS sequence"/>
</dbReference>
<evidence type="ECO:0000256" key="6">
    <source>
        <dbReference type="ARBA" id="ARBA00023136"/>
    </source>
</evidence>
<feature type="transmembrane region" description="Helical" evidence="11">
    <location>
        <begin position="105"/>
        <end position="125"/>
    </location>
</feature>
<feature type="transmembrane region" description="Helical" evidence="11">
    <location>
        <begin position="393"/>
        <end position="417"/>
    </location>
</feature>
<keyword evidence="5 10" id="KW-0297">G-protein coupled receptor</keyword>
<sequence length="508" mass="58116">MKANASFDDSWLIIAIGQQNPDQSLPTVYQWSALLLLFFSIIGILGNLLVCLAIGTERRLHNPTNWYIFSLALADMLISGLVIPLATVKEFTGYWKLGPVVCDLWIFLDVCSCTSSIMHIVVISIDRYLAIEDPLNVRSRQKKYQICFFITVIWLMAIFLSSPMIVLGALNPYNIIVNGQCLINNRFFVIYGSVVSFVIPLIIVILMYTLTVRRLKKQIKQCQTHFAQEQIANTINLVSKPFLQRKATSQTLLNASSQSLMIPAIELKRRYLQKQETSVDISDDSSNNVSIDKNRSPFEKRNKTVQSFIHNDYTCPKNPFCELKCSCHHPKAILRANSSRKPRPTSLPVPILPHQSSLSSLQSVKRSHNRFLFISSLAPNRTRSSAVRNEQKAVKVLGVVFVIFVIAWFPFCILNILRAVCKRCSINEHLLNGFVWLGYVSAAINPIVYTMFNRHFRSKFLALLKCQCLLSKRRREQLAQSQRHSSIQTSRIYRPNDFIQTDLRRFHV</sequence>
<dbReference type="AlphaFoldDB" id="A0A814BF77"/>
<dbReference type="InterPro" id="IPR017452">
    <property type="entry name" value="GPCR_Rhodpsn_7TM"/>
</dbReference>
<evidence type="ECO:0000256" key="10">
    <source>
        <dbReference type="RuleBase" id="RU000688"/>
    </source>
</evidence>
<protein>
    <recommendedName>
        <fullName evidence="12">G-protein coupled receptors family 1 profile domain-containing protein</fullName>
    </recommendedName>
</protein>
<keyword evidence="4 11" id="KW-1133">Transmembrane helix</keyword>
<keyword evidence="8 10" id="KW-0675">Receptor</keyword>
<evidence type="ECO:0000256" key="5">
    <source>
        <dbReference type="ARBA" id="ARBA00023040"/>
    </source>
</evidence>
<gene>
    <name evidence="13" type="ORF">XAT740_LOCUS9384</name>
</gene>
<dbReference type="GO" id="GO:0005886">
    <property type="term" value="C:plasma membrane"/>
    <property type="evidence" value="ECO:0007669"/>
    <property type="project" value="UniProtKB-SubCell"/>
</dbReference>
<feature type="transmembrane region" description="Helical" evidence="11">
    <location>
        <begin position="188"/>
        <end position="210"/>
    </location>
</feature>
<dbReference type="PANTHER" id="PTHR24248">
    <property type="entry name" value="ADRENERGIC RECEPTOR-RELATED G-PROTEIN COUPLED RECEPTOR"/>
    <property type="match status" value="1"/>
</dbReference>
<dbReference type="Gene3D" id="1.20.1070.10">
    <property type="entry name" value="Rhodopsin 7-helix transmembrane proteins"/>
    <property type="match status" value="2"/>
</dbReference>
<proteinExistence type="inferred from homology"/>
<dbReference type="PROSITE" id="PS00237">
    <property type="entry name" value="G_PROTEIN_RECEP_F1_1"/>
    <property type="match status" value="1"/>
</dbReference>
<keyword evidence="14" id="KW-1185">Reference proteome</keyword>
<dbReference type="EMBL" id="CAJNOR010000483">
    <property type="protein sequence ID" value="CAF0927460.1"/>
    <property type="molecule type" value="Genomic_DNA"/>
</dbReference>
<dbReference type="SMART" id="SM01381">
    <property type="entry name" value="7TM_GPCR_Srsx"/>
    <property type="match status" value="1"/>
</dbReference>
<feature type="transmembrane region" description="Helical" evidence="11">
    <location>
        <begin position="66"/>
        <end position="85"/>
    </location>
</feature>
<evidence type="ECO:0000256" key="1">
    <source>
        <dbReference type="ARBA" id="ARBA00004651"/>
    </source>
</evidence>
<evidence type="ECO:0000259" key="12">
    <source>
        <dbReference type="PROSITE" id="PS50262"/>
    </source>
</evidence>
<keyword evidence="6 11" id="KW-0472">Membrane</keyword>
<organism evidence="13 14">
    <name type="scientific">Adineta ricciae</name>
    <name type="common">Rotifer</name>
    <dbReference type="NCBI Taxonomy" id="249248"/>
    <lineage>
        <taxon>Eukaryota</taxon>
        <taxon>Metazoa</taxon>
        <taxon>Spiralia</taxon>
        <taxon>Gnathifera</taxon>
        <taxon>Rotifera</taxon>
        <taxon>Eurotatoria</taxon>
        <taxon>Bdelloidea</taxon>
        <taxon>Adinetida</taxon>
        <taxon>Adinetidae</taxon>
        <taxon>Adineta</taxon>
    </lineage>
</organism>
<evidence type="ECO:0000256" key="9">
    <source>
        <dbReference type="ARBA" id="ARBA00023224"/>
    </source>
</evidence>
<keyword evidence="7" id="KW-1015">Disulfide bond</keyword>
<feature type="transmembrane region" description="Helical" evidence="11">
    <location>
        <begin position="429"/>
        <end position="452"/>
    </location>
</feature>
<evidence type="ECO:0000256" key="7">
    <source>
        <dbReference type="ARBA" id="ARBA00023157"/>
    </source>
</evidence>
<feature type="domain" description="G-protein coupled receptors family 1 profile" evidence="12">
    <location>
        <begin position="46"/>
        <end position="449"/>
    </location>
</feature>
<dbReference type="Pfam" id="PF00001">
    <property type="entry name" value="7tm_1"/>
    <property type="match status" value="1"/>
</dbReference>
<keyword evidence="9 10" id="KW-0807">Transducer</keyword>
<dbReference type="PROSITE" id="PS50262">
    <property type="entry name" value="G_PROTEIN_RECEP_F1_2"/>
    <property type="match status" value="1"/>
</dbReference>